<dbReference type="SUPFAM" id="SSF48452">
    <property type="entry name" value="TPR-like"/>
    <property type="match status" value="1"/>
</dbReference>
<dbReference type="EnsemblMetazoa" id="G14045.1">
    <property type="protein sequence ID" value="G14045.1:cds"/>
    <property type="gene ID" value="G14045"/>
</dbReference>
<dbReference type="AlphaFoldDB" id="A0A8W8IFR1"/>
<protein>
    <submittedName>
        <fullName evidence="1">Uncharacterized protein</fullName>
    </submittedName>
</protein>
<proteinExistence type="predicted"/>
<reference evidence="1" key="1">
    <citation type="submission" date="2022-08" db="UniProtKB">
        <authorList>
            <consortium name="EnsemblMetazoa"/>
        </authorList>
    </citation>
    <scope>IDENTIFICATION</scope>
    <source>
        <strain evidence="1">05x7-T-G4-1.051#20</strain>
    </source>
</reference>
<sequence length="324" mass="37528">CLLLGPTLSDSITPVLSNPLYVIPFSMGHVISLVQVDECIRKEFFQMHYIINSIEESFVLLKSIFKLSELPLTQFQKVRLQYSSAKVLVQTAFFLVNHVSCKTNKILYILDRKIINMLNLSAKIGPLPQLLYLGVYYYSTGRYSKALRIAKICKNRLSDPFAIYNDIVDKHRYVKYFGNLPLGERMKKSFIDFVLFNHNIIFRTDFFLEQCTCQGKGMDFLLIPPFVLVHMLSVLCNYRLGNRSQCLQSLTDLQTLLFYDDGSYVDSDTRDISWQILGICQHVVGDLHGALQSYQMSLRQEPFHKIQRATIYRLTLALYQLVRN</sequence>
<keyword evidence="2" id="KW-1185">Reference proteome</keyword>
<organism evidence="1 2">
    <name type="scientific">Magallana gigas</name>
    <name type="common">Pacific oyster</name>
    <name type="synonym">Crassostrea gigas</name>
    <dbReference type="NCBI Taxonomy" id="29159"/>
    <lineage>
        <taxon>Eukaryota</taxon>
        <taxon>Metazoa</taxon>
        <taxon>Spiralia</taxon>
        <taxon>Lophotrochozoa</taxon>
        <taxon>Mollusca</taxon>
        <taxon>Bivalvia</taxon>
        <taxon>Autobranchia</taxon>
        <taxon>Pteriomorphia</taxon>
        <taxon>Ostreida</taxon>
        <taxon>Ostreoidea</taxon>
        <taxon>Ostreidae</taxon>
        <taxon>Magallana</taxon>
    </lineage>
</organism>
<evidence type="ECO:0000313" key="1">
    <source>
        <dbReference type="EnsemblMetazoa" id="G14045.1:cds"/>
    </source>
</evidence>
<evidence type="ECO:0000313" key="2">
    <source>
        <dbReference type="Proteomes" id="UP000005408"/>
    </source>
</evidence>
<dbReference type="InterPro" id="IPR011990">
    <property type="entry name" value="TPR-like_helical_dom_sf"/>
</dbReference>
<dbReference type="Proteomes" id="UP000005408">
    <property type="component" value="Unassembled WGS sequence"/>
</dbReference>
<name>A0A8W8IFR1_MAGGI</name>
<accession>A0A8W8IFR1</accession>